<dbReference type="AlphaFoldDB" id="E0UCX8"/>
<organism evidence="1 2">
    <name type="scientific">Gloeothece verrucosa (strain PCC 7822)</name>
    <name type="common">Cyanothece sp. (strain PCC 7822)</name>
    <dbReference type="NCBI Taxonomy" id="497965"/>
    <lineage>
        <taxon>Bacteria</taxon>
        <taxon>Bacillati</taxon>
        <taxon>Cyanobacteriota</taxon>
        <taxon>Cyanophyceae</taxon>
        <taxon>Oscillatoriophycideae</taxon>
        <taxon>Chroococcales</taxon>
        <taxon>Aphanothecaceae</taxon>
        <taxon>Gloeothece</taxon>
        <taxon>Gloeothece verrucosa</taxon>
    </lineage>
</organism>
<dbReference type="Gene3D" id="3.40.50.300">
    <property type="entry name" value="P-loop containing nucleotide triphosphate hydrolases"/>
    <property type="match status" value="1"/>
</dbReference>
<dbReference type="Pfam" id="PF14516">
    <property type="entry name" value="AAA_35"/>
    <property type="match status" value="1"/>
</dbReference>
<dbReference type="eggNOG" id="COG1672">
    <property type="taxonomic scope" value="Bacteria"/>
</dbReference>
<dbReference type="OrthoDB" id="580957at2"/>
<proteinExistence type="predicted"/>
<name>E0UCX8_GLOV7</name>
<gene>
    <name evidence="1" type="ordered locus">Cyan7822_4533</name>
</gene>
<evidence type="ECO:0000313" key="2">
    <source>
        <dbReference type="Proteomes" id="UP000008206"/>
    </source>
</evidence>
<keyword evidence="1" id="KW-0418">Kinase</keyword>
<dbReference type="STRING" id="497965.Cyan7822_4533"/>
<protein>
    <submittedName>
        <fullName evidence="1">Serine/threonine kinase</fullName>
    </submittedName>
</protein>
<dbReference type="EMBL" id="CP002198">
    <property type="protein sequence ID" value="ADN16443.1"/>
    <property type="molecule type" value="Genomic_DNA"/>
</dbReference>
<dbReference type="RefSeq" id="WP_013324490.1">
    <property type="nucleotide sequence ID" value="NC_014501.1"/>
</dbReference>
<sequence length="385" mass="44682">MEKNLLLRSESEKITYEYQVGGSLPSNAPTYVIRKADRQLYQALKQGNFCYILNARQMGKSSLRVQVTKRLIEEGVRCAAVDLSMIGSQNITLAQWYTGLTYVLASELNLLEQISIRRWWKEHQSLSPAQRLGEFIEQVILKIIQENIVIFIDEIDSVLNLKFNLKDFLVLLTNFYHQRQVNKPLNRISFVLLGVANPSQFVASNKLDFFKISEKIELEGFKLGESQALMYGLKDKASNPNNVLKEILNWTNGQPFLTQKLCQIIEDSGATIPQNEEQKWIENLVKNEIIEQWETKDNPEHLKTIRDRLFTSPQVISLLKLYQQIEQQGEIKAIDSSEENELILSGLVIKEQEKLKVKNKIYQQIFNLHWIERNLTHWQSQGSRD</sequence>
<accession>E0UCX8</accession>
<evidence type="ECO:0000313" key="1">
    <source>
        <dbReference type="EMBL" id="ADN16443.1"/>
    </source>
</evidence>
<dbReference type="SUPFAM" id="SSF52540">
    <property type="entry name" value="P-loop containing nucleoside triphosphate hydrolases"/>
    <property type="match status" value="1"/>
</dbReference>
<dbReference type="InterPro" id="IPR027417">
    <property type="entry name" value="P-loop_NTPase"/>
</dbReference>
<dbReference type="HOGENOM" id="CLU_016607_0_0_3"/>
<reference evidence="2" key="1">
    <citation type="journal article" date="2011" name="MBio">
        <title>Novel metabolic attributes of the genus Cyanothece, comprising a group of unicellular nitrogen-fixing Cyanobacteria.</title>
        <authorList>
            <person name="Bandyopadhyay A."/>
            <person name="Elvitigala T."/>
            <person name="Welsh E."/>
            <person name="Stockel J."/>
            <person name="Liberton M."/>
            <person name="Min H."/>
            <person name="Sherman L.A."/>
            <person name="Pakrasi H.B."/>
        </authorList>
    </citation>
    <scope>NUCLEOTIDE SEQUENCE [LARGE SCALE GENOMIC DNA]</scope>
    <source>
        <strain evidence="2">PCC 7822</strain>
    </source>
</reference>
<dbReference type="Proteomes" id="UP000008206">
    <property type="component" value="Chromosome"/>
</dbReference>
<keyword evidence="1" id="KW-0808">Transferase</keyword>
<keyword evidence="2" id="KW-1185">Reference proteome</keyword>
<dbReference type="GO" id="GO:0016301">
    <property type="term" value="F:kinase activity"/>
    <property type="evidence" value="ECO:0007669"/>
    <property type="project" value="UniProtKB-KW"/>
</dbReference>
<dbReference type="KEGG" id="cyj:Cyan7822_4533"/>